<comment type="caution">
    <text evidence="2">The sequence shown here is derived from an EMBL/GenBank/DDBJ whole genome shotgun (WGS) entry which is preliminary data.</text>
</comment>
<sequence length="156" mass="18087">MGITDIEVIGEEREQILQILKNLAESWGLTIPDVTPYPLHFGYNDFYRVGETEFDVNNNIEEGYCGKFIFVLKGQTCPMHYHRVKHETFYLVKGMVEMESNNETVVMHQGDIKIMPQNTKHRFTGLENSLILECSKPDLAEDSIFDDERINELIAR</sequence>
<dbReference type="AlphaFoldDB" id="A0A0F8ZHU2"/>
<accession>A0A0F8ZHU2</accession>
<protein>
    <recommendedName>
        <fullName evidence="1">Cupin type-2 domain-containing protein</fullName>
    </recommendedName>
</protein>
<dbReference type="SUPFAM" id="SSF51182">
    <property type="entry name" value="RmlC-like cupins"/>
    <property type="match status" value="1"/>
</dbReference>
<evidence type="ECO:0000259" key="1">
    <source>
        <dbReference type="Pfam" id="PF07883"/>
    </source>
</evidence>
<dbReference type="Gene3D" id="2.60.120.10">
    <property type="entry name" value="Jelly Rolls"/>
    <property type="match status" value="1"/>
</dbReference>
<evidence type="ECO:0000313" key="2">
    <source>
        <dbReference type="EMBL" id="KKK93352.1"/>
    </source>
</evidence>
<dbReference type="Pfam" id="PF07883">
    <property type="entry name" value="Cupin_2"/>
    <property type="match status" value="1"/>
</dbReference>
<dbReference type="InterPro" id="IPR013096">
    <property type="entry name" value="Cupin_2"/>
</dbReference>
<name>A0A0F8ZHU2_9ZZZZ</name>
<organism evidence="2">
    <name type="scientific">marine sediment metagenome</name>
    <dbReference type="NCBI Taxonomy" id="412755"/>
    <lineage>
        <taxon>unclassified sequences</taxon>
        <taxon>metagenomes</taxon>
        <taxon>ecological metagenomes</taxon>
    </lineage>
</organism>
<dbReference type="EMBL" id="LAZR01047810">
    <property type="protein sequence ID" value="KKK93352.1"/>
    <property type="molecule type" value="Genomic_DNA"/>
</dbReference>
<proteinExistence type="predicted"/>
<reference evidence="2" key="1">
    <citation type="journal article" date="2015" name="Nature">
        <title>Complex archaea that bridge the gap between prokaryotes and eukaryotes.</title>
        <authorList>
            <person name="Spang A."/>
            <person name="Saw J.H."/>
            <person name="Jorgensen S.L."/>
            <person name="Zaremba-Niedzwiedzka K."/>
            <person name="Martijn J."/>
            <person name="Lind A.E."/>
            <person name="van Eijk R."/>
            <person name="Schleper C."/>
            <person name="Guy L."/>
            <person name="Ettema T.J."/>
        </authorList>
    </citation>
    <scope>NUCLEOTIDE SEQUENCE</scope>
</reference>
<dbReference type="InterPro" id="IPR011051">
    <property type="entry name" value="RmlC_Cupin_sf"/>
</dbReference>
<gene>
    <name evidence="2" type="ORF">LCGC14_2693730</name>
</gene>
<feature type="domain" description="Cupin type-2" evidence="1">
    <location>
        <begin position="72"/>
        <end position="124"/>
    </location>
</feature>
<dbReference type="InterPro" id="IPR014710">
    <property type="entry name" value="RmlC-like_jellyroll"/>
</dbReference>